<feature type="region of interest" description="Disordered" evidence="1">
    <location>
        <begin position="482"/>
        <end position="544"/>
    </location>
</feature>
<organism evidence="2">
    <name type="scientific">viral metagenome</name>
    <dbReference type="NCBI Taxonomy" id="1070528"/>
    <lineage>
        <taxon>unclassified sequences</taxon>
        <taxon>metagenomes</taxon>
        <taxon>organismal metagenomes</taxon>
    </lineage>
</organism>
<evidence type="ECO:0000313" key="2">
    <source>
        <dbReference type="EMBL" id="QHU34315.1"/>
    </source>
</evidence>
<sequence>MSTQLTYDPSHIINQVFDNALTIQNKYKELSDNARDANATHQHFECNDVETIIVDNGDGCSDLSAEFSILHKPNIAGKTGLCGLGSRYALLDRDHDKITFISGENKMSIDLTKLQATTSATDYISYGLPSPEEKLQISKIQTKTGMNQIGLVIIIKHATNSCHTLNNYAKSINNVTAPPSAKDNLAFTLDYDHEFKITFRFDDEEKIHIFKSFIQLQNEKLVNEQNYEFFYIPSDGTTYIKVGDKYIVFENIDRPGKSHKFKRGKSIEDVIDGDYPGEVPIRGVIVNSTQGPAHDNFIKTKIASGYNNTKDNISFKPEREMFKDIYDDPLKQLGYENGFDDIKADRYDVLSNYTMYRKGSAIRSEKNAANSRTGRLNDAKPVLTQSKIMVGAGLDGVLGFHANKHMPTKLTPISILNAVKKSRMDHQDTFIFNYSPYNVARKLALQTEHDRMLAANNLIQDDNDEQTLYETPTNNVISLLSNEHEHEPEPEPTLDEISNNNIISNEPEPTNPISALTSIRGYDSPTDSDTDSDTESKKCRKPHMVKPHISGPINIDWLRDHIMTGTLEQICDLITADDKLARELVNKVIQDPVKFTSYKNAL</sequence>
<proteinExistence type="predicted"/>
<protein>
    <submittedName>
        <fullName evidence="2">Uncharacterized protein</fullName>
    </submittedName>
</protein>
<accession>A0A6C0LWA4</accession>
<dbReference type="AlphaFoldDB" id="A0A6C0LWA4"/>
<reference evidence="2" key="1">
    <citation type="journal article" date="2020" name="Nature">
        <title>Giant virus diversity and host interactions through global metagenomics.</title>
        <authorList>
            <person name="Schulz F."/>
            <person name="Roux S."/>
            <person name="Paez-Espino D."/>
            <person name="Jungbluth S."/>
            <person name="Walsh D.A."/>
            <person name="Denef V.J."/>
            <person name="McMahon K.D."/>
            <person name="Konstantinidis K.T."/>
            <person name="Eloe-Fadrosh E.A."/>
            <person name="Kyrpides N.C."/>
            <person name="Woyke T."/>
        </authorList>
    </citation>
    <scope>NUCLEOTIDE SEQUENCE</scope>
    <source>
        <strain evidence="2">GVMAG-S-1016713-123</strain>
    </source>
</reference>
<name>A0A6C0LWA4_9ZZZZ</name>
<feature type="compositionally biased region" description="Low complexity" evidence="1">
    <location>
        <begin position="496"/>
        <end position="513"/>
    </location>
</feature>
<evidence type="ECO:0000256" key="1">
    <source>
        <dbReference type="SAM" id="MobiDB-lite"/>
    </source>
</evidence>
<dbReference type="EMBL" id="MN740568">
    <property type="protein sequence ID" value="QHU34315.1"/>
    <property type="molecule type" value="Genomic_DNA"/>
</dbReference>